<dbReference type="OrthoDB" id="6194521at2"/>
<organism evidence="2 3">
    <name type="scientific">Pseudonocardia sediminis</name>
    <dbReference type="NCBI Taxonomy" id="1397368"/>
    <lineage>
        <taxon>Bacteria</taxon>
        <taxon>Bacillati</taxon>
        <taxon>Actinomycetota</taxon>
        <taxon>Actinomycetes</taxon>
        <taxon>Pseudonocardiales</taxon>
        <taxon>Pseudonocardiaceae</taxon>
        <taxon>Pseudonocardia</taxon>
    </lineage>
</organism>
<dbReference type="RefSeq" id="WP_130291358.1">
    <property type="nucleotide sequence ID" value="NZ_SHKL01000001.1"/>
</dbReference>
<gene>
    <name evidence="2" type="ORF">EV383_4078</name>
</gene>
<proteinExistence type="predicted"/>
<feature type="domain" description="Macro" evidence="1">
    <location>
        <begin position="1"/>
        <end position="169"/>
    </location>
</feature>
<dbReference type="Proteomes" id="UP000291591">
    <property type="component" value="Unassembled WGS sequence"/>
</dbReference>
<name>A0A4Q7V3K1_PSEST</name>
<dbReference type="InterPro" id="IPR002589">
    <property type="entry name" value="Macro_dom"/>
</dbReference>
<dbReference type="SUPFAM" id="SSF52949">
    <property type="entry name" value="Macro domain-like"/>
    <property type="match status" value="1"/>
</dbReference>
<dbReference type="SMART" id="SM00506">
    <property type="entry name" value="A1pp"/>
    <property type="match status" value="1"/>
</dbReference>
<evidence type="ECO:0000259" key="1">
    <source>
        <dbReference type="PROSITE" id="PS51154"/>
    </source>
</evidence>
<dbReference type="PANTHER" id="PTHR11106:SF27">
    <property type="entry name" value="MACRO DOMAIN-CONTAINING PROTEIN"/>
    <property type="match status" value="1"/>
</dbReference>
<comment type="caution">
    <text evidence="2">The sequence shown here is derived from an EMBL/GenBank/DDBJ whole genome shotgun (WGS) entry which is preliminary data.</text>
</comment>
<evidence type="ECO:0000313" key="3">
    <source>
        <dbReference type="Proteomes" id="UP000291591"/>
    </source>
</evidence>
<evidence type="ECO:0000313" key="2">
    <source>
        <dbReference type="EMBL" id="RZT87169.1"/>
    </source>
</evidence>
<sequence>MPSITAVTGDLADQNIDVIVNAADRGVRGGSGVVDAALHRRGGPTILDDCIARFPGGLQTGDAGVTTAGDLRARWIVHAVGPDHTAAADGRAFLASCYRRALPLADGLDAASVAFPLIGSGARGWPHEVAAAVAVETIADTATHVDDVHIVTTDGSSAYSVEAALMQAVPRRILQGIGELHRRGFHQVRVLPGMSPSGGHWRLLVTAGGRPRHPGRPSGSGRDLHRLLVGRPERLRRWTRRCDHPPAPGRGSRSFCTPFAHGSVGRSGLCCLVRRSPRDRGGDRAGARRVRRLFRRRHRLGDRLGWQQPISRSATALGAQLAGDIRMDDNGRRLSVL</sequence>
<dbReference type="EMBL" id="SHKL01000001">
    <property type="protein sequence ID" value="RZT87169.1"/>
    <property type="molecule type" value="Genomic_DNA"/>
</dbReference>
<dbReference type="AlphaFoldDB" id="A0A4Q7V3K1"/>
<keyword evidence="3" id="KW-1185">Reference proteome</keyword>
<dbReference type="Gene3D" id="3.40.220.10">
    <property type="entry name" value="Leucine Aminopeptidase, subunit E, domain 1"/>
    <property type="match status" value="1"/>
</dbReference>
<dbReference type="PANTHER" id="PTHR11106">
    <property type="entry name" value="GANGLIOSIDE INDUCED DIFFERENTIATION ASSOCIATED PROTEIN 2-RELATED"/>
    <property type="match status" value="1"/>
</dbReference>
<accession>A0A4Q7V3K1</accession>
<protein>
    <submittedName>
        <fullName evidence="2">O-acetyl-ADP-ribose deacetylase (Regulator of RNase III)</fullName>
    </submittedName>
</protein>
<dbReference type="Pfam" id="PF01661">
    <property type="entry name" value="Macro"/>
    <property type="match status" value="1"/>
</dbReference>
<dbReference type="PROSITE" id="PS51154">
    <property type="entry name" value="MACRO"/>
    <property type="match status" value="1"/>
</dbReference>
<dbReference type="InterPro" id="IPR043472">
    <property type="entry name" value="Macro_dom-like"/>
</dbReference>
<reference evidence="2 3" key="1">
    <citation type="submission" date="2019-02" db="EMBL/GenBank/DDBJ databases">
        <title>Sequencing the genomes of 1000 actinobacteria strains.</title>
        <authorList>
            <person name="Klenk H.-P."/>
        </authorList>
    </citation>
    <scope>NUCLEOTIDE SEQUENCE [LARGE SCALE GENOMIC DNA]</scope>
    <source>
        <strain evidence="2 3">DSM 45779</strain>
    </source>
</reference>